<reference evidence="1 2" key="1">
    <citation type="journal article" date="2024" name="G3 (Bethesda)">
        <title>Genome assembly of Hibiscus sabdariffa L. provides insights into metabolisms of medicinal natural products.</title>
        <authorList>
            <person name="Kim T."/>
        </authorList>
    </citation>
    <scope>NUCLEOTIDE SEQUENCE [LARGE SCALE GENOMIC DNA]</scope>
    <source>
        <strain evidence="1">TK-2024</strain>
        <tissue evidence="1">Old leaves</tissue>
    </source>
</reference>
<evidence type="ECO:0000313" key="1">
    <source>
        <dbReference type="EMBL" id="KAK8515337.1"/>
    </source>
</evidence>
<keyword evidence="2" id="KW-1185">Reference proteome</keyword>
<protein>
    <recommendedName>
        <fullName evidence="3">RNase H type-1 domain-containing protein</fullName>
    </recommendedName>
</protein>
<accession>A0ABR2C7P9</accession>
<evidence type="ECO:0008006" key="3">
    <source>
        <dbReference type="Google" id="ProtNLM"/>
    </source>
</evidence>
<dbReference type="Proteomes" id="UP001472677">
    <property type="component" value="Unassembled WGS sequence"/>
</dbReference>
<sequence length="442" mass="49805">MVYVLRALERLDGFSIFGFRVKVQLARHSSCRVTGKIRDSERFKQRQPEKLGSEPQKDMMNQVYGVIDPVKYDTLKNCTVGWRKRFIRAGRLPKELHDAGVRGVTIMSISGSKFLTMFKDSVQKQSFMEEHGGALEEWFKEIKDWSVDMEVVNRKAWIACHGIPIHAWSAVDSDVFIGEESSPNQLVAFGQEGDAQLRSVAKNQEQNYVELDMGAMDSYGNSDFGRSRAEEDVRGMGLGNTMSRADLVDKANSANSASIYFLERQGTNCKSSRRYASMIELQEKAITSKVKQVWLVSIGAALWSIWLARCEKEFNGKGISVKELLFLTKLRSLFWLNVVHDNWNFYTEGWWQNPISILTAIKPLSKNLWCPSITGWLKFNIGAAVIGPKVGCGGVLRDDSGSIRALFSGPVEGADMDIARILAISYALELFCEINWGEYLVC</sequence>
<dbReference type="EMBL" id="JBBPBM010000063">
    <property type="protein sequence ID" value="KAK8515337.1"/>
    <property type="molecule type" value="Genomic_DNA"/>
</dbReference>
<proteinExistence type="predicted"/>
<evidence type="ECO:0000313" key="2">
    <source>
        <dbReference type="Proteomes" id="UP001472677"/>
    </source>
</evidence>
<gene>
    <name evidence="1" type="ORF">V6N12_075382</name>
</gene>
<name>A0ABR2C7P9_9ROSI</name>
<comment type="caution">
    <text evidence="1">The sequence shown here is derived from an EMBL/GenBank/DDBJ whole genome shotgun (WGS) entry which is preliminary data.</text>
</comment>
<organism evidence="1 2">
    <name type="scientific">Hibiscus sabdariffa</name>
    <name type="common">roselle</name>
    <dbReference type="NCBI Taxonomy" id="183260"/>
    <lineage>
        <taxon>Eukaryota</taxon>
        <taxon>Viridiplantae</taxon>
        <taxon>Streptophyta</taxon>
        <taxon>Embryophyta</taxon>
        <taxon>Tracheophyta</taxon>
        <taxon>Spermatophyta</taxon>
        <taxon>Magnoliopsida</taxon>
        <taxon>eudicotyledons</taxon>
        <taxon>Gunneridae</taxon>
        <taxon>Pentapetalae</taxon>
        <taxon>rosids</taxon>
        <taxon>malvids</taxon>
        <taxon>Malvales</taxon>
        <taxon>Malvaceae</taxon>
        <taxon>Malvoideae</taxon>
        <taxon>Hibiscus</taxon>
    </lineage>
</organism>